<evidence type="ECO:0000256" key="1">
    <source>
        <dbReference type="ARBA" id="ARBA00004141"/>
    </source>
</evidence>
<sequence length="1523" mass="172394">MSPQFNKEEAWFLENHPHSPTKPRPAHDIDSYNINDSSRRLSDPRISTTHMYSSFLRSTNQFNDDPFSDAFGEDYDTCAESFGMYQQQQQQKQQNYESNLHNSQYSPIHEKMNPYTKPNETSKKTGRPYSQGGDDTSTLEEQPELQRQDRWFSWLFSKQIPPIPSDDEREFYPWKICSPFKRLGFWWLWPIIKKGYLRTLHPEDLFKLTPELTVEEMHQKWEAHLDTILQSAKFNHLKENHDLSNFDWPTYAIPYALFLTFKWPYLFSSACLALAFVCTTTSPLLTRQLIDYVQFRYFGLETTYNKGIKYSVLSVCLIFINGLLLNHFFHNAMIVGAQSKAVLTKALLTKSFKLSSKSRYQFPVGRITSLMSTDLSRIDMAIGFQPLIFCFPIPIVISIALLVNGIGIASLAGIFLFIVSLFVCAGLTRVLFKARQQGVKYTDERVSLMREILNNLKNIKYYAWEAAYKLSITKVREKEMKYLFTIKVLRNFITAYAVTLPVLTSMISFVTMWATGSMRSPGEVFSSLSLYAILAQAIMLLPIALATGADALIGFTRCRQYLSADEFSYELNYNLMKQEKLFYTGHAVPTSLKGSVIEVKHANFEWEAFADDLDSELWETTNKKKNKKSNKKKKDEKSQFTYEVDSAASSSSDTLESSSIFSSKVQFSGLQDINLSIKKSEFIIITGLIGCGKTSLLHALAGIMKLINPGTGSVKIYDDVLLCSTTWIQNATVRDNIIFGKPFDIKKYNKVLYACALYDDLKTLPAGDMTEIGERGITLSGGQKARINLARACYSDAEVLLLDDVISAVDSRVARHIVNELFKGLLKDKTIVLATHQLGILGFADRVVFLNKNGTIDVGGVGELTRRNSDFRSLIEYNSQEEEGDKPLVHKATTKKESGPNDDEIVSSLSDGRTTSVEETPVNAISWDVYKKYIQLGSGVFGRAAVPVLLLVIIFATFFQVFTNTWLSFWVEHKFIGKSDHFYVAIYVLLAVLTVVFTAIEFTMLAYMQNTSAEILNVKAVAKILHVPMSFIDTTPLGRVLNRFTKDTDDLDNEIGEQMRLFIFPLALIFGIMILCTCYLPYFALAVPFLAIGFVFLANVYQASSREIKRVEGVQRSMVYSNFNETLTGMATIKAYDAEADFIAKNDYYINKMNEAYFLSIASQRWLCVHLDMLTSSFALIISMLCITEQFKISASSTGLLLSYVIQIVGVLSLSVRSMTEVENKMSSVERIHEYAFHLPQEAAYHKVECQPPHQWPSAGHIRFCDVHLRYRSNLPLVLKGLNANFLPGEKVGIVGRTGAGKSSIMAALYRLTELEKGMIEIDGIDISQIGLHDLRSKLSIIPQDPVIFQGTIRKNLDPFNEYDDHLLWDALKTAGLIDAGELPHVKLTSEETRNRAGLEQLHKFHLDRAVEDDGNNYSLGEKQLIALARSLVRNSNILVLDEATSSVDFETDARIQNTLATEFKKSTVLCIAHRLKTILNYDTIMVMDQGKIVEKGGPLELFNRNGIFRQMCEKANIRVEDF</sequence>
<dbReference type="InterPro" id="IPR017871">
    <property type="entry name" value="ABC_transporter-like_CS"/>
</dbReference>
<feature type="transmembrane region" description="Helical" evidence="10">
    <location>
        <begin position="982"/>
        <end position="1007"/>
    </location>
</feature>
<evidence type="ECO:0000256" key="4">
    <source>
        <dbReference type="ARBA" id="ARBA00022692"/>
    </source>
</evidence>
<dbReference type="Proteomes" id="UP000694255">
    <property type="component" value="Unassembled WGS sequence"/>
</dbReference>
<feature type="transmembrane region" description="Helical" evidence="10">
    <location>
        <begin position="310"/>
        <end position="329"/>
    </location>
</feature>
<dbReference type="GeneID" id="73470970"/>
<dbReference type="InterPro" id="IPR050173">
    <property type="entry name" value="ABC_transporter_C-like"/>
</dbReference>
<evidence type="ECO:0000256" key="7">
    <source>
        <dbReference type="ARBA" id="ARBA00022989"/>
    </source>
</evidence>
<evidence type="ECO:0000259" key="12">
    <source>
        <dbReference type="PROSITE" id="PS50929"/>
    </source>
</evidence>
<evidence type="ECO:0000256" key="8">
    <source>
        <dbReference type="ARBA" id="ARBA00023136"/>
    </source>
</evidence>
<keyword evidence="8 10" id="KW-0472">Membrane</keyword>
<dbReference type="InterPro" id="IPR003439">
    <property type="entry name" value="ABC_transporter-like_ATP-bd"/>
</dbReference>
<dbReference type="PANTHER" id="PTHR24223">
    <property type="entry name" value="ATP-BINDING CASSETTE SUB-FAMILY C"/>
    <property type="match status" value="1"/>
</dbReference>
<evidence type="ECO:0000259" key="11">
    <source>
        <dbReference type="PROSITE" id="PS50893"/>
    </source>
</evidence>
<keyword evidence="4 10" id="KW-0812">Transmembrane</keyword>
<feature type="transmembrane region" description="Helical" evidence="10">
    <location>
        <begin position="1059"/>
        <end position="1076"/>
    </location>
</feature>
<dbReference type="OrthoDB" id="6500128at2759"/>
<evidence type="ECO:0000313" key="14">
    <source>
        <dbReference type="Proteomes" id="UP000694255"/>
    </source>
</evidence>
<comment type="caution">
    <text evidence="13">The sequence shown here is derived from an EMBL/GenBank/DDBJ whole genome shotgun (WGS) entry which is preliminary data.</text>
</comment>
<organism evidence="13 14">
    <name type="scientific">[Candida] subhashii</name>
    <dbReference type="NCBI Taxonomy" id="561895"/>
    <lineage>
        <taxon>Eukaryota</taxon>
        <taxon>Fungi</taxon>
        <taxon>Dikarya</taxon>
        <taxon>Ascomycota</taxon>
        <taxon>Saccharomycotina</taxon>
        <taxon>Pichiomycetes</taxon>
        <taxon>Debaryomycetaceae</taxon>
        <taxon>Spathaspora</taxon>
    </lineage>
</organism>
<dbReference type="CDD" id="cd03244">
    <property type="entry name" value="ABCC_MRP_domain2"/>
    <property type="match status" value="1"/>
</dbReference>
<dbReference type="FunFam" id="3.40.50.300:FF:000565">
    <property type="entry name" value="ABC bile acid transporter"/>
    <property type="match status" value="1"/>
</dbReference>
<evidence type="ECO:0000256" key="2">
    <source>
        <dbReference type="ARBA" id="ARBA00009726"/>
    </source>
</evidence>
<evidence type="ECO:0000256" key="5">
    <source>
        <dbReference type="ARBA" id="ARBA00022741"/>
    </source>
</evidence>
<feature type="domain" description="ABC transporter" evidence="11">
    <location>
        <begin position="1262"/>
        <end position="1515"/>
    </location>
</feature>
<evidence type="ECO:0000256" key="10">
    <source>
        <dbReference type="SAM" id="Phobius"/>
    </source>
</evidence>
<evidence type="ECO:0008006" key="15">
    <source>
        <dbReference type="Google" id="ProtNLM"/>
    </source>
</evidence>
<comment type="similarity">
    <text evidence="2">Belongs to the ABC transporter superfamily. ABCC family. Conjugate transporter (TC 3.A.1.208) subfamily.</text>
</comment>
<evidence type="ECO:0000256" key="9">
    <source>
        <dbReference type="SAM" id="MobiDB-lite"/>
    </source>
</evidence>
<dbReference type="EMBL" id="JAGSYN010000181">
    <property type="protein sequence ID" value="KAG7662276.1"/>
    <property type="molecule type" value="Genomic_DNA"/>
</dbReference>
<dbReference type="GO" id="GO:0005524">
    <property type="term" value="F:ATP binding"/>
    <property type="evidence" value="ECO:0007669"/>
    <property type="project" value="UniProtKB-KW"/>
</dbReference>
<dbReference type="Pfam" id="PF00005">
    <property type="entry name" value="ABC_tran"/>
    <property type="match status" value="2"/>
</dbReference>
<feature type="domain" description="ABC transmembrane type-1" evidence="12">
    <location>
        <begin position="948"/>
        <end position="1224"/>
    </location>
</feature>
<dbReference type="SMART" id="SM00382">
    <property type="entry name" value="AAA"/>
    <property type="match status" value="2"/>
</dbReference>
<feature type="domain" description="ABC transmembrane type-1" evidence="12">
    <location>
        <begin position="266"/>
        <end position="550"/>
    </location>
</feature>
<dbReference type="InterPro" id="IPR003593">
    <property type="entry name" value="AAA+_ATPase"/>
</dbReference>
<feature type="transmembrane region" description="Helical" evidence="10">
    <location>
        <begin position="265"/>
        <end position="290"/>
    </location>
</feature>
<feature type="domain" description="ABC transporter" evidence="11">
    <location>
        <begin position="655"/>
        <end position="877"/>
    </location>
</feature>
<dbReference type="GO" id="GO:0016887">
    <property type="term" value="F:ATP hydrolysis activity"/>
    <property type="evidence" value="ECO:0007669"/>
    <property type="project" value="InterPro"/>
</dbReference>
<gene>
    <name evidence="13" type="ORF">J8A68_004170</name>
</gene>
<dbReference type="PROSITE" id="PS50893">
    <property type="entry name" value="ABC_TRANSPORTER_2"/>
    <property type="match status" value="2"/>
</dbReference>
<keyword evidence="3" id="KW-0813">Transport</keyword>
<dbReference type="CDD" id="cd03250">
    <property type="entry name" value="ABCC_MRP_domain1"/>
    <property type="match status" value="1"/>
</dbReference>
<feature type="region of interest" description="Disordered" evidence="9">
    <location>
        <begin position="880"/>
        <end position="910"/>
    </location>
</feature>
<evidence type="ECO:0000256" key="3">
    <source>
        <dbReference type="ARBA" id="ARBA00022448"/>
    </source>
</evidence>
<keyword evidence="14" id="KW-1185">Reference proteome</keyword>
<proteinExistence type="inferred from homology"/>
<keyword evidence="5" id="KW-0547">Nucleotide-binding</keyword>
<feature type="transmembrane region" description="Helical" evidence="10">
    <location>
        <begin position="408"/>
        <end position="432"/>
    </location>
</feature>
<dbReference type="InterPro" id="IPR011527">
    <property type="entry name" value="ABC1_TM_dom"/>
</dbReference>
<dbReference type="Pfam" id="PF00664">
    <property type="entry name" value="ABC_membrane"/>
    <property type="match status" value="2"/>
</dbReference>
<reference evidence="13 14" key="1">
    <citation type="journal article" date="2021" name="DNA Res.">
        <title>Genome analysis of Candida subhashii reveals its hybrid nature and dual mitochondrial genome conformations.</title>
        <authorList>
            <person name="Mixao V."/>
            <person name="Hegedusova E."/>
            <person name="Saus E."/>
            <person name="Pryszcz L.P."/>
            <person name="Cillingova A."/>
            <person name="Nosek J."/>
            <person name="Gabaldon T."/>
        </authorList>
    </citation>
    <scope>NUCLEOTIDE SEQUENCE [LARGE SCALE GENOMIC DNA]</scope>
    <source>
        <strain evidence="13 14">CBS 10753</strain>
    </source>
</reference>
<dbReference type="RefSeq" id="XP_049262509.1">
    <property type="nucleotide sequence ID" value="XM_049408100.1"/>
</dbReference>
<keyword evidence="7 10" id="KW-1133">Transmembrane helix</keyword>
<dbReference type="CDD" id="cd18606">
    <property type="entry name" value="ABC_6TM_YOR1_D2_like"/>
    <property type="match status" value="1"/>
</dbReference>
<feature type="transmembrane region" description="Helical" evidence="10">
    <location>
        <begin position="530"/>
        <end position="553"/>
    </location>
</feature>
<feature type="compositionally biased region" description="Basic and acidic residues" evidence="9">
    <location>
        <begin position="1"/>
        <end position="10"/>
    </location>
</feature>
<dbReference type="GO" id="GO:0008559">
    <property type="term" value="F:ABC-type xenobiotic transporter activity"/>
    <property type="evidence" value="ECO:0007669"/>
    <property type="project" value="TreeGrafter"/>
</dbReference>
<accession>A0A8J5QJM1</accession>
<protein>
    <recommendedName>
        <fullName evidence="15">Oligomycin resistance ATP-dependent permease YOR1</fullName>
    </recommendedName>
</protein>
<dbReference type="PROSITE" id="PS00211">
    <property type="entry name" value="ABC_TRANSPORTER_1"/>
    <property type="match status" value="1"/>
</dbReference>
<dbReference type="PANTHER" id="PTHR24223:SF456">
    <property type="entry name" value="MULTIDRUG RESISTANCE-ASSOCIATED PROTEIN LETHAL(2)03659"/>
    <property type="match status" value="1"/>
</dbReference>
<evidence type="ECO:0000256" key="6">
    <source>
        <dbReference type="ARBA" id="ARBA00022840"/>
    </source>
</evidence>
<feature type="region of interest" description="Disordered" evidence="9">
    <location>
        <begin position="1"/>
        <end position="44"/>
    </location>
</feature>
<comment type="subcellular location">
    <subcellularLocation>
        <location evidence="1">Membrane</location>
        <topology evidence="1">Multi-pass membrane protein</topology>
    </subcellularLocation>
</comment>
<keyword evidence="6" id="KW-0067">ATP-binding</keyword>
<feature type="transmembrane region" description="Helical" evidence="10">
    <location>
        <begin position="381"/>
        <end position="402"/>
    </location>
</feature>
<dbReference type="FunFam" id="1.20.1560.10:FF:000010">
    <property type="entry name" value="Multidrug resistance-associated ABC transporter"/>
    <property type="match status" value="1"/>
</dbReference>
<dbReference type="GO" id="GO:0005886">
    <property type="term" value="C:plasma membrane"/>
    <property type="evidence" value="ECO:0007669"/>
    <property type="project" value="TreeGrafter"/>
</dbReference>
<dbReference type="PROSITE" id="PS50929">
    <property type="entry name" value="ABC_TM1F"/>
    <property type="match status" value="2"/>
</dbReference>
<dbReference type="FunFam" id="3.40.50.300:FF:000997">
    <property type="entry name" value="Multidrug resistance-associated protein 1"/>
    <property type="match status" value="1"/>
</dbReference>
<name>A0A8J5QJM1_9ASCO</name>
<feature type="transmembrane region" description="Helical" evidence="10">
    <location>
        <begin position="488"/>
        <end position="510"/>
    </location>
</feature>
<evidence type="ECO:0000313" key="13">
    <source>
        <dbReference type="EMBL" id="KAG7662276.1"/>
    </source>
</evidence>
<feature type="region of interest" description="Disordered" evidence="9">
    <location>
        <begin position="106"/>
        <end position="142"/>
    </location>
</feature>
<feature type="transmembrane region" description="Helical" evidence="10">
    <location>
        <begin position="940"/>
        <end position="962"/>
    </location>
</feature>
<dbReference type="CDD" id="cd18597">
    <property type="entry name" value="ABC_6TM_YOR1_D1_like"/>
    <property type="match status" value="1"/>
</dbReference>